<protein>
    <submittedName>
        <fullName evidence="2">Uncharacterized protein</fullName>
    </submittedName>
</protein>
<keyword evidence="3" id="KW-1185">Reference proteome</keyword>
<dbReference type="InParanoid" id="A0A369JJ93"/>
<feature type="compositionally biased region" description="Low complexity" evidence="1">
    <location>
        <begin position="86"/>
        <end position="101"/>
    </location>
</feature>
<dbReference type="Proteomes" id="UP000076154">
    <property type="component" value="Unassembled WGS sequence"/>
</dbReference>
<dbReference type="AlphaFoldDB" id="A0A369JJ93"/>
<evidence type="ECO:0000313" key="2">
    <source>
        <dbReference type="EMBL" id="RDB22281.1"/>
    </source>
</evidence>
<proteinExistence type="predicted"/>
<organism evidence="2 3">
    <name type="scientific">Hypsizygus marmoreus</name>
    <name type="common">White beech mushroom</name>
    <name type="synonym">Agaricus marmoreus</name>
    <dbReference type="NCBI Taxonomy" id="39966"/>
    <lineage>
        <taxon>Eukaryota</taxon>
        <taxon>Fungi</taxon>
        <taxon>Dikarya</taxon>
        <taxon>Basidiomycota</taxon>
        <taxon>Agaricomycotina</taxon>
        <taxon>Agaricomycetes</taxon>
        <taxon>Agaricomycetidae</taxon>
        <taxon>Agaricales</taxon>
        <taxon>Tricholomatineae</taxon>
        <taxon>Lyophyllaceae</taxon>
        <taxon>Hypsizygus</taxon>
    </lineage>
</organism>
<feature type="region of interest" description="Disordered" evidence="1">
    <location>
        <begin position="81"/>
        <end position="105"/>
    </location>
</feature>
<evidence type="ECO:0000313" key="3">
    <source>
        <dbReference type="Proteomes" id="UP000076154"/>
    </source>
</evidence>
<sequence length="165" mass="18350">MSKELATPIKEYSNGLSCGRRATPNGPWILKTQAMEQYRLGRTDFEAIFPVHVSDNPRGGPYDIMKYNECDVRDLADRLHKGEGLSHPSSSVSSAEGSAYATRKGEQITKTNARNRFGLTSSQLERIKPVSRTPNKYNGLTWLYNVCDVEALAEQAGNLTRAPRT</sequence>
<dbReference type="EMBL" id="LUEZ02000052">
    <property type="protein sequence ID" value="RDB22281.1"/>
    <property type="molecule type" value="Genomic_DNA"/>
</dbReference>
<dbReference type="OrthoDB" id="2952514at2759"/>
<gene>
    <name evidence="2" type="ORF">Hypma_010570</name>
</gene>
<accession>A0A369JJ93</accession>
<comment type="caution">
    <text evidence="2">The sequence shown here is derived from an EMBL/GenBank/DDBJ whole genome shotgun (WGS) entry which is preliminary data.</text>
</comment>
<reference evidence="2" key="1">
    <citation type="submission" date="2018-04" db="EMBL/GenBank/DDBJ databases">
        <title>Whole genome sequencing of Hypsizygus marmoreus.</title>
        <authorList>
            <person name="Choi I.-G."/>
            <person name="Min B."/>
            <person name="Kim J.-G."/>
            <person name="Kim S."/>
            <person name="Oh Y.-L."/>
            <person name="Kong W.-S."/>
            <person name="Park H."/>
            <person name="Jeong J."/>
            <person name="Song E.-S."/>
        </authorList>
    </citation>
    <scope>NUCLEOTIDE SEQUENCE [LARGE SCALE GENOMIC DNA]</scope>
    <source>
        <strain evidence="2">51987-8</strain>
    </source>
</reference>
<name>A0A369JJ93_HYPMA</name>
<evidence type="ECO:0000256" key="1">
    <source>
        <dbReference type="SAM" id="MobiDB-lite"/>
    </source>
</evidence>